<gene>
    <name evidence="1" type="ORF">NQ176_g3470</name>
</gene>
<dbReference type="Proteomes" id="UP001143910">
    <property type="component" value="Unassembled WGS sequence"/>
</dbReference>
<evidence type="ECO:0000313" key="2">
    <source>
        <dbReference type="Proteomes" id="UP001143910"/>
    </source>
</evidence>
<keyword evidence="2" id="KW-1185">Reference proteome</keyword>
<organism evidence="1 2">
    <name type="scientific">Zarea fungicola</name>
    <dbReference type="NCBI Taxonomy" id="93591"/>
    <lineage>
        <taxon>Eukaryota</taxon>
        <taxon>Fungi</taxon>
        <taxon>Dikarya</taxon>
        <taxon>Ascomycota</taxon>
        <taxon>Pezizomycotina</taxon>
        <taxon>Sordariomycetes</taxon>
        <taxon>Hypocreomycetidae</taxon>
        <taxon>Hypocreales</taxon>
        <taxon>Cordycipitaceae</taxon>
        <taxon>Zarea</taxon>
    </lineage>
</organism>
<name>A0ACC1NJM7_9HYPO</name>
<proteinExistence type="predicted"/>
<dbReference type="EMBL" id="JANJQO010000317">
    <property type="protein sequence ID" value="KAJ2979066.1"/>
    <property type="molecule type" value="Genomic_DNA"/>
</dbReference>
<sequence length="89" mass="9174">MQVSFIMSTLAVLASVASTQAAQHSYGDAEAAVKAMNPNLDDDGATEAAAGYMQALAQLGRMDDNNTDPELVARGVLEFAALRTGTALA</sequence>
<reference evidence="1" key="1">
    <citation type="submission" date="2022-08" db="EMBL/GenBank/DDBJ databases">
        <title>Genome Sequence of Lecanicillium fungicola.</title>
        <authorList>
            <person name="Buettner E."/>
        </authorList>
    </citation>
    <scope>NUCLEOTIDE SEQUENCE</scope>
    <source>
        <strain evidence="1">Babe33</strain>
    </source>
</reference>
<accession>A0ACC1NJM7</accession>
<protein>
    <submittedName>
        <fullName evidence="1">Uncharacterized protein</fullName>
    </submittedName>
</protein>
<comment type="caution">
    <text evidence="1">The sequence shown here is derived from an EMBL/GenBank/DDBJ whole genome shotgun (WGS) entry which is preliminary data.</text>
</comment>
<evidence type="ECO:0000313" key="1">
    <source>
        <dbReference type="EMBL" id="KAJ2979066.1"/>
    </source>
</evidence>